<evidence type="ECO:0000313" key="12">
    <source>
        <dbReference type="EMBL" id="RDC65195.1"/>
    </source>
</evidence>
<dbReference type="GO" id="GO:0015031">
    <property type="term" value="P:protein transport"/>
    <property type="evidence" value="ECO:0007669"/>
    <property type="project" value="UniProtKB-KW"/>
</dbReference>
<sequence length="219" mass="25088">MYKTLLFLLLIIPTCLFGQETKKVIDKSTREIFFVLKSDKTTKHGEYNKLNFRNTLLVKGYYKQGAKDSIWECYNFKGELSLKYDYTKNRLLFYQPNESAPERQYQIINLPASAEIKLSQPPIFLEGDEGIYATLGREIRYPAGASRNGISGIVNVSFIVDKKGKASNFQVKNPIGYGMDEEAVRAFKLLPPNWLPGKVKSEPVDVEVTYPVTFQFMKQ</sequence>
<reference evidence="12 13" key="1">
    <citation type="submission" date="2018-04" db="EMBL/GenBank/DDBJ databases">
        <title>Adhaeribacter sp. HMF7616 genome sequencing and assembly.</title>
        <authorList>
            <person name="Kang H."/>
            <person name="Kang J."/>
            <person name="Cha I."/>
            <person name="Kim H."/>
            <person name="Joh K."/>
        </authorList>
    </citation>
    <scope>NUCLEOTIDE SEQUENCE [LARGE SCALE GENOMIC DNA]</scope>
    <source>
        <strain evidence="12 13">HMF7616</strain>
    </source>
</reference>
<keyword evidence="7" id="KW-0653">Protein transport</keyword>
<protein>
    <recommendedName>
        <fullName evidence="11">TonB C-terminal domain-containing protein</fullName>
    </recommendedName>
</protein>
<evidence type="ECO:0000256" key="10">
    <source>
        <dbReference type="SAM" id="SignalP"/>
    </source>
</evidence>
<dbReference type="Pfam" id="PF03544">
    <property type="entry name" value="TonB_C"/>
    <property type="match status" value="1"/>
</dbReference>
<feature type="signal peptide" evidence="10">
    <location>
        <begin position="1"/>
        <end position="18"/>
    </location>
</feature>
<keyword evidence="3" id="KW-0813">Transport</keyword>
<feature type="chain" id="PRO_5016943802" description="TonB C-terminal domain-containing protein" evidence="10">
    <location>
        <begin position="19"/>
        <end position="219"/>
    </location>
</feature>
<evidence type="ECO:0000256" key="9">
    <source>
        <dbReference type="ARBA" id="ARBA00023136"/>
    </source>
</evidence>
<keyword evidence="5" id="KW-0997">Cell inner membrane</keyword>
<keyword evidence="13" id="KW-1185">Reference proteome</keyword>
<dbReference type="InterPro" id="IPR051045">
    <property type="entry name" value="TonB-dependent_transducer"/>
</dbReference>
<evidence type="ECO:0000256" key="5">
    <source>
        <dbReference type="ARBA" id="ARBA00022519"/>
    </source>
</evidence>
<dbReference type="Proteomes" id="UP000253919">
    <property type="component" value="Unassembled WGS sequence"/>
</dbReference>
<feature type="domain" description="TonB C-terminal" evidence="11">
    <location>
        <begin position="126"/>
        <end position="219"/>
    </location>
</feature>
<keyword evidence="8" id="KW-1133">Transmembrane helix</keyword>
<evidence type="ECO:0000256" key="3">
    <source>
        <dbReference type="ARBA" id="ARBA00022448"/>
    </source>
</evidence>
<evidence type="ECO:0000256" key="2">
    <source>
        <dbReference type="ARBA" id="ARBA00006555"/>
    </source>
</evidence>
<comment type="caution">
    <text evidence="12">The sequence shown here is derived from an EMBL/GenBank/DDBJ whole genome shotgun (WGS) entry which is preliminary data.</text>
</comment>
<evidence type="ECO:0000256" key="4">
    <source>
        <dbReference type="ARBA" id="ARBA00022475"/>
    </source>
</evidence>
<evidence type="ECO:0000256" key="7">
    <source>
        <dbReference type="ARBA" id="ARBA00022927"/>
    </source>
</evidence>
<evidence type="ECO:0000256" key="6">
    <source>
        <dbReference type="ARBA" id="ARBA00022692"/>
    </source>
</evidence>
<organism evidence="12 13">
    <name type="scientific">Adhaeribacter pallidiroseus</name>
    <dbReference type="NCBI Taxonomy" id="2072847"/>
    <lineage>
        <taxon>Bacteria</taxon>
        <taxon>Pseudomonadati</taxon>
        <taxon>Bacteroidota</taxon>
        <taxon>Cytophagia</taxon>
        <taxon>Cytophagales</taxon>
        <taxon>Hymenobacteraceae</taxon>
        <taxon>Adhaeribacter</taxon>
    </lineage>
</organism>
<keyword evidence="6" id="KW-0812">Transmembrane</keyword>
<evidence type="ECO:0000256" key="1">
    <source>
        <dbReference type="ARBA" id="ARBA00004383"/>
    </source>
</evidence>
<dbReference type="NCBIfam" id="TIGR01352">
    <property type="entry name" value="tonB_Cterm"/>
    <property type="match status" value="1"/>
</dbReference>
<keyword evidence="10" id="KW-0732">Signal</keyword>
<evidence type="ECO:0000313" key="13">
    <source>
        <dbReference type="Proteomes" id="UP000253919"/>
    </source>
</evidence>
<keyword evidence="9" id="KW-0472">Membrane</keyword>
<dbReference type="EMBL" id="QASA01000001">
    <property type="protein sequence ID" value="RDC65195.1"/>
    <property type="molecule type" value="Genomic_DNA"/>
</dbReference>
<dbReference type="Gene3D" id="3.30.1150.10">
    <property type="match status" value="1"/>
</dbReference>
<dbReference type="PANTHER" id="PTHR33446:SF2">
    <property type="entry name" value="PROTEIN TONB"/>
    <property type="match status" value="1"/>
</dbReference>
<dbReference type="InterPro" id="IPR006260">
    <property type="entry name" value="TonB/TolA_C"/>
</dbReference>
<evidence type="ECO:0000259" key="11">
    <source>
        <dbReference type="PROSITE" id="PS52015"/>
    </source>
</evidence>
<proteinExistence type="inferred from homology"/>
<gene>
    <name evidence="12" type="ORF">AHMF7616_03825</name>
</gene>
<comment type="similarity">
    <text evidence="2">Belongs to the TonB family.</text>
</comment>
<dbReference type="SUPFAM" id="SSF74653">
    <property type="entry name" value="TolA/TonB C-terminal domain"/>
    <property type="match status" value="1"/>
</dbReference>
<dbReference type="InterPro" id="IPR037682">
    <property type="entry name" value="TonB_C"/>
</dbReference>
<dbReference type="OrthoDB" id="1039448at2"/>
<dbReference type="GO" id="GO:0031992">
    <property type="term" value="F:energy transducer activity"/>
    <property type="evidence" value="ECO:0007669"/>
    <property type="project" value="TreeGrafter"/>
</dbReference>
<comment type="subcellular location">
    <subcellularLocation>
        <location evidence="1">Cell inner membrane</location>
        <topology evidence="1">Single-pass membrane protein</topology>
        <orientation evidence="1">Periplasmic side</orientation>
    </subcellularLocation>
</comment>
<dbReference type="GO" id="GO:0098797">
    <property type="term" value="C:plasma membrane protein complex"/>
    <property type="evidence" value="ECO:0007669"/>
    <property type="project" value="TreeGrafter"/>
</dbReference>
<dbReference type="PANTHER" id="PTHR33446">
    <property type="entry name" value="PROTEIN TONB-RELATED"/>
    <property type="match status" value="1"/>
</dbReference>
<dbReference type="GO" id="GO:0055085">
    <property type="term" value="P:transmembrane transport"/>
    <property type="evidence" value="ECO:0007669"/>
    <property type="project" value="InterPro"/>
</dbReference>
<dbReference type="PROSITE" id="PS52015">
    <property type="entry name" value="TONB_CTD"/>
    <property type="match status" value="1"/>
</dbReference>
<keyword evidence="4" id="KW-1003">Cell membrane</keyword>
<dbReference type="RefSeq" id="WP_115374249.1">
    <property type="nucleotide sequence ID" value="NZ_QASA01000001.1"/>
</dbReference>
<name>A0A369QND5_9BACT</name>
<evidence type="ECO:0000256" key="8">
    <source>
        <dbReference type="ARBA" id="ARBA00022989"/>
    </source>
</evidence>
<accession>A0A369QND5</accession>
<dbReference type="AlphaFoldDB" id="A0A369QND5"/>